<feature type="chain" id="PRO_5042097150" evidence="2">
    <location>
        <begin position="20"/>
        <end position="985"/>
    </location>
</feature>
<feature type="compositionally biased region" description="Polar residues" evidence="1">
    <location>
        <begin position="393"/>
        <end position="412"/>
    </location>
</feature>
<feature type="compositionally biased region" description="Low complexity" evidence="1">
    <location>
        <begin position="843"/>
        <end position="855"/>
    </location>
</feature>
<feature type="compositionally biased region" description="Low complexity" evidence="1">
    <location>
        <begin position="666"/>
        <end position="677"/>
    </location>
</feature>
<feature type="compositionally biased region" description="Low complexity" evidence="1">
    <location>
        <begin position="795"/>
        <end position="805"/>
    </location>
</feature>
<dbReference type="Proteomes" id="UP001285441">
    <property type="component" value="Unassembled WGS sequence"/>
</dbReference>
<evidence type="ECO:0000313" key="4">
    <source>
        <dbReference type="Proteomes" id="UP001285441"/>
    </source>
</evidence>
<evidence type="ECO:0000256" key="1">
    <source>
        <dbReference type="SAM" id="MobiDB-lite"/>
    </source>
</evidence>
<feature type="compositionally biased region" description="Basic and acidic residues" evidence="1">
    <location>
        <begin position="152"/>
        <end position="161"/>
    </location>
</feature>
<feature type="compositionally biased region" description="Polar residues" evidence="1">
    <location>
        <begin position="863"/>
        <end position="874"/>
    </location>
</feature>
<feature type="region of interest" description="Disordered" evidence="1">
    <location>
        <begin position="321"/>
        <end position="347"/>
    </location>
</feature>
<feature type="compositionally biased region" description="Polar residues" evidence="1">
    <location>
        <begin position="886"/>
        <end position="904"/>
    </location>
</feature>
<comment type="caution">
    <text evidence="3">The sequence shown here is derived from an EMBL/GenBank/DDBJ whole genome shotgun (WGS) entry which is preliminary data.</text>
</comment>
<reference evidence="3" key="2">
    <citation type="submission" date="2023-06" db="EMBL/GenBank/DDBJ databases">
        <authorList>
            <consortium name="Lawrence Berkeley National Laboratory"/>
            <person name="Haridas S."/>
            <person name="Hensen N."/>
            <person name="Bonometti L."/>
            <person name="Westerberg I."/>
            <person name="Brannstrom I.O."/>
            <person name="Guillou S."/>
            <person name="Cros-Aarteil S."/>
            <person name="Calhoun S."/>
            <person name="Kuo A."/>
            <person name="Mondo S."/>
            <person name="Pangilinan J."/>
            <person name="Riley R."/>
            <person name="LaButti K."/>
            <person name="Andreopoulos B."/>
            <person name="Lipzen A."/>
            <person name="Chen C."/>
            <person name="Yanf M."/>
            <person name="Daum C."/>
            <person name="Ng V."/>
            <person name="Clum A."/>
            <person name="Steindorff A."/>
            <person name="Ohm R."/>
            <person name="Martin F."/>
            <person name="Silar P."/>
            <person name="Natvig D."/>
            <person name="Lalanne C."/>
            <person name="Gautier V."/>
            <person name="Ament-velasquez S.L."/>
            <person name="Kruys A."/>
            <person name="Hutchinson M.I."/>
            <person name="Powell A.J."/>
            <person name="Barry K."/>
            <person name="Miller A.N."/>
            <person name="Grigoriev I.V."/>
            <person name="Debuchy R."/>
            <person name="Gladieux P."/>
            <person name="Thoren M.H."/>
            <person name="Johannesson H."/>
        </authorList>
    </citation>
    <scope>NUCLEOTIDE SEQUENCE</scope>
    <source>
        <strain evidence="3">CBS 232.78</strain>
    </source>
</reference>
<evidence type="ECO:0000256" key="2">
    <source>
        <dbReference type="SAM" id="SignalP"/>
    </source>
</evidence>
<feature type="region of interest" description="Disordered" evidence="1">
    <location>
        <begin position="453"/>
        <end position="717"/>
    </location>
</feature>
<feature type="region of interest" description="Disordered" evidence="1">
    <location>
        <begin position="114"/>
        <end position="171"/>
    </location>
</feature>
<feature type="compositionally biased region" description="Low complexity" evidence="1">
    <location>
        <begin position="546"/>
        <end position="557"/>
    </location>
</feature>
<gene>
    <name evidence="3" type="ORF">B0H63DRAFT_290</name>
</gene>
<dbReference type="AlphaFoldDB" id="A0AAE0U6G2"/>
<feature type="signal peptide" evidence="2">
    <location>
        <begin position="1"/>
        <end position="19"/>
    </location>
</feature>
<dbReference type="EMBL" id="JAULSW010000001">
    <property type="protein sequence ID" value="KAK3392706.1"/>
    <property type="molecule type" value="Genomic_DNA"/>
</dbReference>
<proteinExistence type="predicted"/>
<accession>A0AAE0U6G2</accession>
<feature type="compositionally biased region" description="Low complexity" evidence="1">
    <location>
        <begin position="586"/>
        <end position="597"/>
    </location>
</feature>
<feature type="compositionally biased region" description="Basic and acidic residues" evidence="1">
    <location>
        <begin position="78"/>
        <end position="87"/>
    </location>
</feature>
<feature type="compositionally biased region" description="Low complexity" evidence="1">
    <location>
        <begin position="115"/>
        <end position="128"/>
    </location>
</feature>
<name>A0AAE0U6G2_9PEZI</name>
<evidence type="ECO:0000313" key="3">
    <source>
        <dbReference type="EMBL" id="KAK3392706.1"/>
    </source>
</evidence>
<feature type="compositionally biased region" description="Low complexity" evidence="1">
    <location>
        <begin position="624"/>
        <end position="637"/>
    </location>
</feature>
<keyword evidence="2" id="KW-0732">Signal</keyword>
<feature type="region of interest" description="Disordered" evidence="1">
    <location>
        <begin position="373"/>
        <end position="421"/>
    </location>
</feature>
<feature type="compositionally biased region" description="Low complexity" evidence="1">
    <location>
        <begin position="706"/>
        <end position="717"/>
    </location>
</feature>
<feature type="compositionally biased region" description="Low complexity" evidence="1">
    <location>
        <begin position="504"/>
        <end position="517"/>
    </location>
</feature>
<feature type="compositionally biased region" description="Gly residues" evidence="1">
    <location>
        <begin position="806"/>
        <end position="817"/>
    </location>
</feature>
<feature type="compositionally biased region" description="Polar residues" evidence="1">
    <location>
        <begin position="927"/>
        <end position="941"/>
    </location>
</feature>
<protein>
    <submittedName>
        <fullName evidence="3">Uncharacterized protein</fullName>
    </submittedName>
</protein>
<keyword evidence="4" id="KW-1185">Reference proteome</keyword>
<feature type="compositionally biased region" description="Acidic residues" evidence="1">
    <location>
        <begin position="162"/>
        <end position="171"/>
    </location>
</feature>
<feature type="region of interest" description="Disordered" evidence="1">
    <location>
        <begin position="792"/>
        <end position="985"/>
    </location>
</feature>
<feature type="region of interest" description="Disordered" evidence="1">
    <location>
        <begin position="40"/>
        <end position="87"/>
    </location>
</feature>
<sequence length="985" mass="103603">MHLTRAALAIALAATTTSALPKCGDVYGSIDEKRSLCGSGFTVRPDQKRSYAPGAASIKNDEPANGGLATPPNSPSHSADEKRDEVRHQPPYEAPVAHFKSGSSGETVEMQPIDSKIGMSSGSSGWKSRSGKRSHHLNVQGWSNGGQGVTEDGLHRIGARGDDDEDDDDEGDTIIMNEEQQHHTGARLYQAAGNRVQARGHYLTEIEDAQRTAGAVAPGKVQAFDKPITLVFPAEDFQRVGGVAPTKAIQARGEGQPAVTIVIPDDDAQRTAGARVYFPNPNNGVPAFLGPKSSPFKAIRDFVKSTLGGQLEGEQSLHAMSMNHGGMSSSSSSSSPDKKYYQGSSKRSTEYAQPYAGLVPPAKKFDTSLPPLFGVDKVKSESNEEEERFSNSGISQPPAQQPVQVRSTSERYTGSGGVETSMEEEMGNLKINARQDVQPASANGMRFSGKPYSCSGQGCLPLSSEEDSHDNQNQPSQHVFRRTEGGVEVQDEENKENPARLKMAKGSNSGVSASGGAINYRSTEGSVEVQDEEIKENPARLKMVKGSNSGVSANGGAINYRSTEGSVEVQDEEIKENPARLKMVKGSNSGVSANGGAINYRSTEGGVEVQDEENKENPARLKMAKGSNSGVSASGGAINYRSTEGGVEVQDEEIKENPARLKMVKGSNSGVSANGGAINYRSTEGGFEVQDEENKENPARLKMVKGSNSGVSANGGAINYRSTEGGFEVQDEENKENPARLKMVTGIISGSNSAGISGSRTLLYRSTEGGVEVQDDENKENSAVLKMTKGGSKLGVVGSAPEVAGAGSGSGGSGGSGSTTSAEKYAIPAADVPQHVEPYNDFSSVGQSSSSWSGGVLQKNNDDSQGTIANSATGTDVHDWAYTKMAMSNSQSTMNGASSGNSNTAEERRRSLQQPPSQEGSMFHQLDGQSDGTVKCSNSNGFGCDGSTGARGRFDSFKPKGARSEPFTPPTGSYSSAGKVDQVLE</sequence>
<organism evidence="3 4">
    <name type="scientific">Podospora didyma</name>
    <dbReference type="NCBI Taxonomy" id="330526"/>
    <lineage>
        <taxon>Eukaryota</taxon>
        <taxon>Fungi</taxon>
        <taxon>Dikarya</taxon>
        <taxon>Ascomycota</taxon>
        <taxon>Pezizomycotina</taxon>
        <taxon>Sordariomycetes</taxon>
        <taxon>Sordariomycetidae</taxon>
        <taxon>Sordariales</taxon>
        <taxon>Podosporaceae</taxon>
        <taxon>Podospora</taxon>
    </lineage>
</organism>
<reference evidence="3" key="1">
    <citation type="journal article" date="2023" name="Mol. Phylogenet. Evol.">
        <title>Genome-scale phylogeny and comparative genomics of the fungal order Sordariales.</title>
        <authorList>
            <person name="Hensen N."/>
            <person name="Bonometti L."/>
            <person name="Westerberg I."/>
            <person name="Brannstrom I.O."/>
            <person name="Guillou S."/>
            <person name="Cros-Aarteil S."/>
            <person name="Calhoun S."/>
            <person name="Haridas S."/>
            <person name="Kuo A."/>
            <person name="Mondo S."/>
            <person name="Pangilinan J."/>
            <person name="Riley R."/>
            <person name="LaButti K."/>
            <person name="Andreopoulos B."/>
            <person name="Lipzen A."/>
            <person name="Chen C."/>
            <person name="Yan M."/>
            <person name="Daum C."/>
            <person name="Ng V."/>
            <person name="Clum A."/>
            <person name="Steindorff A."/>
            <person name="Ohm R.A."/>
            <person name="Martin F."/>
            <person name="Silar P."/>
            <person name="Natvig D.O."/>
            <person name="Lalanne C."/>
            <person name="Gautier V."/>
            <person name="Ament-Velasquez S.L."/>
            <person name="Kruys A."/>
            <person name="Hutchinson M.I."/>
            <person name="Powell A.J."/>
            <person name="Barry K."/>
            <person name="Miller A.N."/>
            <person name="Grigoriev I.V."/>
            <person name="Debuchy R."/>
            <person name="Gladieux P."/>
            <person name="Hiltunen Thoren M."/>
            <person name="Johannesson H."/>
        </authorList>
    </citation>
    <scope>NUCLEOTIDE SEQUENCE</scope>
    <source>
        <strain evidence="3">CBS 232.78</strain>
    </source>
</reference>